<keyword evidence="4 6" id="KW-0067">ATP-binding</keyword>
<dbReference type="GO" id="GO:0016887">
    <property type="term" value="F:ATP hydrolysis activity"/>
    <property type="evidence" value="ECO:0007669"/>
    <property type="project" value="InterPro"/>
</dbReference>
<proteinExistence type="predicted"/>
<keyword evidence="2" id="KW-0472">Membrane</keyword>
<feature type="domain" description="ABC transporter" evidence="5">
    <location>
        <begin position="2"/>
        <end position="251"/>
    </location>
</feature>
<dbReference type="PROSITE" id="PS50893">
    <property type="entry name" value="ABC_TRANSPORTER_2"/>
    <property type="match status" value="1"/>
</dbReference>
<sequence>MLDVHNISVEFGGLKAVSDFSMQVRQGSIHALIGPNGAGKSTVFNCISRFYTPNQGSVKFLGEELLALNASEMASRGIARSFQNLELFAELSALDNVLLGTHAQHQGTAIGPLARLKRLLSPPDKAATAFAESLLERVGLADQRHVLAKDMNFGHQKLLELARAMAIRPRLLLLDEPAAGLRNREIESLDRILKEMVSRDGMTVLLVEHVMQLVMSISDDITVLAFGKKIAEGAPKDIATNPLVIEAYLGTDAVAQAKGAQ</sequence>
<dbReference type="PANTHER" id="PTHR45772">
    <property type="entry name" value="CONSERVED COMPONENT OF ABC TRANSPORTER FOR NATURAL AMINO ACIDS-RELATED"/>
    <property type="match status" value="1"/>
</dbReference>
<dbReference type="InterPro" id="IPR003593">
    <property type="entry name" value="AAA+_ATPase"/>
</dbReference>
<dbReference type="AlphaFoldDB" id="A0A7H0HL96"/>
<dbReference type="InterPro" id="IPR027417">
    <property type="entry name" value="P-loop_NTPase"/>
</dbReference>
<dbReference type="PANTHER" id="PTHR45772:SF7">
    <property type="entry name" value="AMINO ACID ABC TRANSPORTER ATP-BINDING PROTEIN"/>
    <property type="match status" value="1"/>
</dbReference>
<dbReference type="GO" id="GO:0015808">
    <property type="term" value="P:L-alanine transport"/>
    <property type="evidence" value="ECO:0007669"/>
    <property type="project" value="TreeGrafter"/>
</dbReference>
<accession>A0A7H0HL96</accession>
<protein>
    <submittedName>
        <fullName evidence="6">ABC transporter ATP-binding protein</fullName>
    </submittedName>
</protein>
<dbReference type="GO" id="GO:0015188">
    <property type="term" value="F:L-isoleucine transmembrane transporter activity"/>
    <property type="evidence" value="ECO:0007669"/>
    <property type="project" value="TreeGrafter"/>
</dbReference>
<dbReference type="InterPro" id="IPR032823">
    <property type="entry name" value="BCA_ABC_TP_C"/>
</dbReference>
<dbReference type="Pfam" id="PF12399">
    <property type="entry name" value="BCA_ABC_TP_C"/>
    <property type="match status" value="1"/>
</dbReference>
<dbReference type="Pfam" id="PF00005">
    <property type="entry name" value="ABC_tran"/>
    <property type="match status" value="1"/>
</dbReference>
<dbReference type="CDD" id="cd03219">
    <property type="entry name" value="ABC_Mj1267_LivG_branched"/>
    <property type="match status" value="1"/>
</dbReference>
<gene>
    <name evidence="6" type="ORF">H9L24_08310</name>
</gene>
<evidence type="ECO:0000256" key="4">
    <source>
        <dbReference type="ARBA" id="ARBA00022840"/>
    </source>
</evidence>
<dbReference type="GO" id="GO:1903805">
    <property type="term" value="P:L-valine import across plasma membrane"/>
    <property type="evidence" value="ECO:0007669"/>
    <property type="project" value="TreeGrafter"/>
</dbReference>
<evidence type="ECO:0000256" key="3">
    <source>
        <dbReference type="ARBA" id="ARBA00022741"/>
    </source>
</evidence>
<dbReference type="Gene3D" id="3.40.50.300">
    <property type="entry name" value="P-loop containing nucleotide triphosphate hydrolases"/>
    <property type="match status" value="1"/>
</dbReference>
<dbReference type="KEGG" id="amon:H9L24_08310"/>
<dbReference type="GO" id="GO:0005886">
    <property type="term" value="C:plasma membrane"/>
    <property type="evidence" value="ECO:0007669"/>
    <property type="project" value="TreeGrafter"/>
</dbReference>
<dbReference type="GO" id="GO:0005524">
    <property type="term" value="F:ATP binding"/>
    <property type="evidence" value="ECO:0007669"/>
    <property type="project" value="UniProtKB-KW"/>
</dbReference>
<dbReference type="GO" id="GO:0005304">
    <property type="term" value="F:L-valine transmembrane transporter activity"/>
    <property type="evidence" value="ECO:0007669"/>
    <property type="project" value="TreeGrafter"/>
</dbReference>
<dbReference type="EMBL" id="CP060790">
    <property type="protein sequence ID" value="QNP61312.1"/>
    <property type="molecule type" value="Genomic_DNA"/>
</dbReference>
<organism evidence="6 7">
    <name type="scientific">Paenacidovorax monticola</name>
    <dbReference type="NCBI Taxonomy" id="1926868"/>
    <lineage>
        <taxon>Bacteria</taxon>
        <taxon>Pseudomonadati</taxon>
        <taxon>Pseudomonadota</taxon>
        <taxon>Betaproteobacteria</taxon>
        <taxon>Burkholderiales</taxon>
        <taxon>Comamonadaceae</taxon>
        <taxon>Paenacidovorax</taxon>
    </lineage>
</organism>
<evidence type="ECO:0000313" key="6">
    <source>
        <dbReference type="EMBL" id="QNP61312.1"/>
    </source>
</evidence>
<keyword evidence="3" id="KW-0547">Nucleotide-binding</keyword>
<evidence type="ECO:0000313" key="7">
    <source>
        <dbReference type="Proteomes" id="UP000516057"/>
    </source>
</evidence>
<keyword evidence="1" id="KW-0813">Transport</keyword>
<dbReference type="InterPro" id="IPR051120">
    <property type="entry name" value="ABC_AA/LPS_Transport"/>
</dbReference>
<dbReference type="FunFam" id="3.40.50.300:FF:000421">
    <property type="entry name" value="Branched-chain amino acid ABC transporter ATP-binding protein"/>
    <property type="match status" value="1"/>
</dbReference>
<dbReference type="SUPFAM" id="SSF52540">
    <property type="entry name" value="P-loop containing nucleoside triphosphate hydrolases"/>
    <property type="match status" value="1"/>
</dbReference>
<keyword evidence="2" id="KW-1003">Cell membrane</keyword>
<dbReference type="GO" id="GO:1903806">
    <property type="term" value="P:L-isoleucine import across plasma membrane"/>
    <property type="evidence" value="ECO:0007669"/>
    <property type="project" value="TreeGrafter"/>
</dbReference>
<dbReference type="SMART" id="SM00382">
    <property type="entry name" value="AAA"/>
    <property type="match status" value="1"/>
</dbReference>
<reference evidence="6 7" key="1">
    <citation type="submission" date="2020-08" db="EMBL/GenBank/DDBJ databases">
        <title>Genome sequence of Acidovorax monticola KACC 19171T.</title>
        <authorList>
            <person name="Hyun D.-W."/>
            <person name="Bae J.-W."/>
        </authorList>
    </citation>
    <scope>NUCLEOTIDE SEQUENCE [LARGE SCALE GENOMIC DNA]</scope>
    <source>
        <strain evidence="6 7">KACC 19171</strain>
    </source>
</reference>
<dbReference type="InterPro" id="IPR003439">
    <property type="entry name" value="ABC_transporter-like_ATP-bd"/>
</dbReference>
<dbReference type="GO" id="GO:0042941">
    <property type="term" value="P:D-alanine transmembrane transport"/>
    <property type="evidence" value="ECO:0007669"/>
    <property type="project" value="TreeGrafter"/>
</dbReference>
<name>A0A7H0HL96_9BURK</name>
<keyword evidence="7" id="KW-1185">Reference proteome</keyword>
<evidence type="ECO:0000256" key="2">
    <source>
        <dbReference type="ARBA" id="ARBA00022475"/>
    </source>
</evidence>
<evidence type="ECO:0000256" key="1">
    <source>
        <dbReference type="ARBA" id="ARBA00022448"/>
    </source>
</evidence>
<dbReference type="GO" id="GO:0015192">
    <property type="term" value="F:L-phenylalanine transmembrane transporter activity"/>
    <property type="evidence" value="ECO:0007669"/>
    <property type="project" value="TreeGrafter"/>
</dbReference>
<evidence type="ECO:0000259" key="5">
    <source>
        <dbReference type="PROSITE" id="PS50893"/>
    </source>
</evidence>
<dbReference type="Proteomes" id="UP000516057">
    <property type="component" value="Chromosome"/>
</dbReference>